<organism evidence="1 2">
    <name type="scientific">Plakobranchus ocellatus</name>
    <dbReference type="NCBI Taxonomy" id="259542"/>
    <lineage>
        <taxon>Eukaryota</taxon>
        <taxon>Metazoa</taxon>
        <taxon>Spiralia</taxon>
        <taxon>Lophotrochozoa</taxon>
        <taxon>Mollusca</taxon>
        <taxon>Gastropoda</taxon>
        <taxon>Heterobranchia</taxon>
        <taxon>Euthyneura</taxon>
        <taxon>Panpulmonata</taxon>
        <taxon>Sacoglossa</taxon>
        <taxon>Placobranchoidea</taxon>
        <taxon>Plakobranchidae</taxon>
        <taxon>Plakobranchus</taxon>
    </lineage>
</organism>
<accession>A0AAV4CJ96</accession>
<dbReference type="AlphaFoldDB" id="A0AAV4CJ96"/>
<keyword evidence="2" id="KW-1185">Reference proteome</keyword>
<gene>
    <name evidence="1" type="ORF">PoB_005765800</name>
</gene>
<proteinExistence type="predicted"/>
<evidence type="ECO:0000313" key="1">
    <source>
        <dbReference type="EMBL" id="GFO31153.1"/>
    </source>
</evidence>
<comment type="caution">
    <text evidence="1">The sequence shown here is derived from an EMBL/GenBank/DDBJ whole genome shotgun (WGS) entry which is preliminary data.</text>
</comment>
<protein>
    <submittedName>
        <fullName evidence="1">Uncharacterized protein</fullName>
    </submittedName>
</protein>
<sequence length="139" mass="15092">MVTQTYPRPPVSVITSRLPSTAVHSSLVISSDHSKTMTLVFRRSDRCPVFHSRFAALSSAATLNAQDTSELARRANVTAKTGRQRHGWAPCLASSPSVRRGKLRTGMAGHKIDDPLLFTARPLVENSNNNIFVHTLGAG</sequence>
<dbReference type="Proteomes" id="UP000735302">
    <property type="component" value="Unassembled WGS sequence"/>
</dbReference>
<reference evidence="1 2" key="1">
    <citation type="journal article" date="2021" name="Elife">
        <title>Chloroplast acquisition without the gene transfer in kleptoplastic sea slugs, Plakobranchus ocellatus.</title>
        <authorList>
            <person name="Maeda T."/>
            <person name="Takahashi S."/>
            <person name="Yoshida T."/>
            <person name="Shimamura S."/>
            <person name="Takaki Y."/>
            <person name="Nagai Y."/>
            <person name="Toyoda A."/>
            <person name="Suzuki Y."/>
            <person name="Arimoto A."/>
            <person name="Ishii H."/>
            <person name="Satoh N."/>
            <person name="Nishiyama T."/>
            <person name="Hasebe M."/>
            <person name="Maruyama T."/>
            <person name="Minagawa J."/>
            <person name="Obokata J."/>
            <person name="Shigenobu S."/>
        </authorList>
    </citation>
    <scope>NUCLEOTIDE SEQUENCE [LARGE SCALE GENOMIC DNA]</scope>
</reference>
<dbReference type="EMBL" id="BLXT01006360">
    <property type="protein sequence ID" value="GFO31153.1"/>
    <property type="molecule type" value="Genomic_DNA"/>
</dbReference>
<name>A0AAV4CJ96_9GAST</name>
<evidence type="ECO:0000313" key="2">
    <source>
        <dbReference type="Proteomes" id="UP000735302"/>
    </source>
</evidence>